<reference evidence="3" key="1">
    <citation type="submission" date="2016-12" db="EMBL/GenBank/DDBJ databases">
        <authorList>
            <person name="Rodrigo-Torres L."/>
            <person name="Arahal R.D."/>
            <person name="Lucena T."/>
        </authorList>
    </citation>
    <scope>NUCLEOTIDE SEQUENCE [LARGE SCALE GENOMIC DNA]</scope>
</reference>
<gene>
    <name evidence="2" type="ORF">VQ7734_00835</name>
</gene>
<evidence type="ECO:0000313" key="2">
    <source>
        <dbReference type="EMBL" id="SHO55116.1"/>
    </source>
</evidence>
<dbReference type="EMBL" id="FRFG01000011">
    <property type="protein sequence ID" value="SHO55116.1"/>
    <property type="molecule type" value="Genomic_DNA"/>
</dbReference>
<protein>
    <recommendedName>
        <fullName evidence="1">Replication-associated protein ORF2/G2P domain-containing protein</fullName>
    </recommendedName>
</protein>
<dbReference type="OrthoDB" id="5906096at2"/>
<evidence type="ECO:0000259" key="1">
    <source>
        <dbReference type="Pfam" id="PF23343"/>
    </source>
</evidence>
<dbReference type="RefSeq" id="WP_073580013.1">
    <property type="nucleotide sequence ID" value="NZ_AP024897.1"/>
</dbReference>
<feature type="domain" description="Replication-associated protein ORF2/G2P" evidence="1">
    <location>
        <begin position="206"/>
        <end position="343"/>
    </location>
</feature>
<name>A0A1M7YRF0_9VIBR</name>
<sequence length="563" mass="64374">MLSDKDVVYIAGAAQNSEKTRQNIAAVEGGFFSGFIHPRDDQWMHDELAKVRHHEQLHHLRTRKSSETGRAAQREALKDIGLSKGAKVRQEGLRSKLSRIQQRVSTLNHALKPLSVLSSSESYFSHEGLYESYEQSNDDGKSRFYLMSREWSGQYKGQLIYKPRPCDAPDANDGERYTEKLTSRAVRKIFESGAYVAAVHGGFTTFLTLTFDAEQRARIFSGEITLGSEVSRFLDGLKKMYQRGFHAEVKGKQDNALQHNISQCSESRFVEGSEEDFHYMWVAECPANEDGEANPHVHLLMRWGVERDVFDSWAKRIEKIWGHGMANLQRIKYPKAAGSYIIKAVGYAAKGNNAEQGLIRGNRYNIARCSRAPAWEVLASFDAANMAGIIKECGYKLEQWRAPIERDIRRKQTKKKEAIKAAGIAKSEGNSRQIVRLQRLIQSLETESRELKTQMKSRGVFARSDNNFSITFEGENAKDQINDFLIWAAGARDWTMNTPDADLTDIKRSAIERYEPQYQRYLEKRADWKSLLEQAYPPTPDDDEINHALSTFERQFRQYQSIT</sequence>
<accession>A0A1M7YRF0</accession>
<dbReference type="Proteomes" id="UP000184600">
    <property type="component" value="Unassembled WGS sequence"/>
</dbReference>
<dbReference type="InterPro" id="IPR056906">
    <property type="entry name" value="ORF2/G2P_dom"/>
</dbReference>
<dbReference type="AlphaFoldDB" id="A0A1M7YRF0"/>
<dbReference type="Pfam" id="PF23343">
    <property type="entry name" value="REP_ORF2-G2P"/>
    <property type="match status" value="1"/>
</dbReference>
<proteinExistence type="predicted"/>
<evidence type="ECO:0000313" key="3">
    <source>
        <dbReference type="Proteomes" id="UP000184600"/>
    </source>
</evidence>
<organism evidence="2 3">
    <name type="scientific">Vibrio quintilis</name>
    <dbReference type="NCBI Taxonomy" id="1117707"/>
    <lineage>
        <taxon>Bacteria</taxon>
        <taxon>Pseudomonadati</taxon>
        <taxon>Pseudomonadota</taxon>
        <taxon>Gammaproteobacteria</taxon>
        <taxon>Vibrionales</taxon>
        <taxon>Vibrionaceae</taxon>
        <taxon>Vibrio</taxon>
    </lineage>
</organism>
<keyword evidence="3" id="KW-1185">Reference proteome</keyword>
<dbReference type="STRING" id="1117707.VQ7734_00835"/>